<dbReference type="Proteomes" id="UP001054945">
    <property type="component" value="Unassembled WGS sequence"/>
</dbReference>
<reference evidence="1 2" key="1">
    <citation type="submission" date="2021-06" db="EMBL/GenBank/DDBJ databases">
        <title>Caerostris extrusa draft genome.</title>
        <authorList>
            <person name="Kono N."/>
            <person name="Arakawa K."/>
        </authorList>
    </citation>
    <scope>NUCLEOTIDE SEQUENCE [LARGE SCALE GENOMIC DNA]</scope>
</reference>
<evidence type="ECO:0000313" key="1">
    <source>
        <dbReference type="EMBL" id="GIY08082.1"/>
    </source>
</evidence>
<gene>
    <name evidence="1" type="ORF">CEXT_353431</name>
</gene>
<dbReference type="EMBL" id="BPLR01006195">
    <property type="protein sequence ID" value="GIY08082.1"/>
    <property type="molecule type" value="Genomic_DNA"/>
</dbReference>
<comment type="caution">
    <text evidence="1">The sequence shown here is derived from an EMBL/GenBank/DDBJ whole genome shotgun (WGS) entry which is preliminary data.</text>
</comment>
<protein>
    <submittedName>
        <fullName evidence="1">Uncharacterized protein</fullName>
    </submittedName>
</protein>
<proteinExistence type="predicted"/>
<name>A0AAV4QIP7_CAEEX</name>
<keyword evidence="2" id="KW-1185">Reference proteome</keyword>
<organism evidence="1 2">
    <name type="scientific">Caerostris extrusa</name>
    <name type="common">Bark spider</name>
    <name type="synonym">Caerostris bankana</name>
    <dbReference type="NCBI Taxonomy" id="172846"/>
    <lineage>
        <taxon>Eukaryota</taxon>
        <taxon>Metazoa</taxon>
        <taxon>Ecdysozoa</taxon>
        <taxon>Arthropoda</taxon>
        <taxon>Chelicerata</taxon>
        <taxon>Arachnida</taxon>
        <taxon>Araneae</taxon>
        <taxon>Araneomorphae</taxon>
        <taxon>Entelegynae</taxon>
        <taxon>Araneoidea</taxon>
        <taxon>Araneidae</taxon>
        <taxon>Caerostris</taxon>
    </lineage>
</organism>
<evidence type="ECO:0000313" key="2">
    <source>
        <dbReference type="Proteomes" id="UP001054945"/>
    </source>
</evidence>
<sequence length="79" mass="9100">MRVLCLSRKGLRKVSGRCDKAILLFGGSFDSIPPCLGWLHFRRATETRITNLSPSRFHWGFWLMELTERKAVQDCTTVT</sequence>
<dbReference type="AlphaFoldDB" id="A0AAV4QIP7"/>
<accession>A0AAV4QIP7</accession>